<dbReference type="AlphaFoldDB" id="A0A119VLB6"/>
<evidence type="ECO:0000256" key="3">
    <source>
        <dbReference type="ARBA" id="ARBA00005811"/>
    </source>
</evidence>
<reference evidence="14 15" key="1">
    <citation type="submission" date="2015-11" db="EMBL/GenBank/DDBJ databases">
        <title>Expanding the genomic diversity of Burkholderia species for the development of highly accurate diagnostics.</title>
        <authorList>
            <person name="Sahl J."/>
            <person name="Keim P."/>
            <person name="Wagner D."/>
        </authorList>
    </citation>
    <scope>NUCLEOTIDE SEQUENCE [LARGE SCALE GENOMIC DNA]</scope>
    <source>
        <strain evidence="14 15">MSMB793WGS</strain>
    </source>
</reference>
<comment type="function">
    <text evidence="1">Involved in the TonB-dependent energy-dependent transport of various receptor-bound substrates.</text>
</comment>
<evidence type="ECO:0000256" key="11">
    <source>
        <dbReference type="ARBA" id="ARBA00023136"/>
    </source>
</evidence>
<keyword evidence="6" id="KW-1003">Cell membrane</keyword>
<evidence type="ECO:0000256" key="10">
    <source>
        <dbReference type="ARBA" id="ARBA00022989"/>
    </source>
</evidence>
<evidence type="ECO:0000256" key="12">
    <source>
        <dbReference type="RuleBase" id="RU003879"/>
    </source>
</evidence>
<protein>
    <recommendedName>
        <fullName evidence="16">Biopolymer transporter ExbD</fullName>
    </recommendedName>
</protein>
<name>A0A119VLB6_9BURK</name>
<evidence type="ECO:0000313" key="14">
    <source>
        <dbReference type="EMBL" id="KWN17969.1"/>
    </source>
</evidence>
<dbReference type="PANTHER" id="PTHR30558">
    <property type="entry name" value="EXBD MEMBRANE COMPONENT OF PMF-DRIVEN MACROMOLECULE IMPORT SYSTEM"/>
    <property type="match status" value="1"/>
</dbReference>
<evidence type="ECO:0000256" key="5">
    <source>
        <dbReference type="ARBA" id="ARBA00022448"/>
    </source>
</evidence>
<dbReference type="Proteomes" id="UP000068016">
    <property type="component" value="Unassembled WGS sequence"/>
</dbReference>
<accession>A0A119VLB6</accession>
<comment type="similarity">
    <text evidence="3 12">Belongs to the ExbD/TolR family.</text>
</comment>
<keyword evidence="5 12" id="KW-0813">Transport</keyword>
<dbReference type="Pfam" id="PF02472">
    <property type="entry name" value="ExbD"/>
    <property type="match status" value="1"/>
</dbReference>
<keyword evidence="11 13" id="KW-0472">Membrane</keyword>
<sequence length="142" mass="14769">MKTDEREADVGEPLGEINVTPLVDVVLVLLVIFMVAAPLMTHAIRIDLPKAAATAHDAHASTVVVTVDAHGAIRIDGAPAMPAEVETVLARRVARDPQTSVSLHADRNESFGTVAGVIASIGRARVAHVAIATADADSGRAR</sequence>
<dbReference type="GO" id="GO:0022857">
    <property type="term" value="F:transmembrane transporter activity"/>
    <property type="evidence" value="ECO:0007669"/>
    <property type="project" value="InterPro"/>
</dbReference>
<dbReference type="EMBL" id="LPLZ01000033">
    <property type="protein sequence ID" value="KWN17969.1"/>
    <property type="molecule type" value="Genomic_DNA"/>
</dbReference>
<dbReference type="GO" id="GO:0005886">
    <property type="term" value="C:plasma membrane"/>
    <property type="evidence" value="ECO:0007669"/>
    <property type="project" value="UniProtKB-SubCell"/>
</dbReference>
<dbReference type="Gene3D" id="3.30.420.270">
    <property type="match status" value="1"/>
</dbReference>
<comment type="caution">
    <text evidence="14">The sequence shown here is derived from an EMBL/GenBank/DDBJ whole genome shotgun (WGS) entry which is preliminary data.</text>
</comment>
<proteinExistence type="inferred from homology"/>
<feature type="transmembrane region" description="Helical" evidence="13">
    <location>
        <begin position="20"/>
        <end position="40"/>
    </location>
</feature>
<dbReference type="RefSeq" id="WP_060346833.1">
    <property type="nucleotide sequence ID" value="NZ_LPLZ01000033.1"/>
</dbReference>
<dbReference type="GO" id="GO:0015031">
    <property type="term" value="P:protein transport"/>
    <property type="evidence" value="ECO:0007669"/>
    <property type="project" value="UniProtKB-KW"/>
</dbReference>
<keyword evidence="7" id="KW-0997">Cell inner membrane</keyword>
<evidence type="ECO:0000256" key="9">
    <source>
        <dbReference type="ARBA" id="ARBA00022927"/>
    </source>
</evidence>
<comment type="subunit">
    <text evidence="4">The accessory proteins ExbB and ExbD seem to form a complex with TonB.</text>
</comment>
<evidence type="ECO:0008006" key="16">
    <source>
        <dbReference type="Google" id="ProtNLM"/>
    </source>
</evidence>
<comment type="subcellular location">
    <subcellularLocation>
        <location evidence="2">Cell inner membrane</location>
        <topology evidence="2">Single-pass type II membrane protein</topology>
    </subcellularLocation>
    <subcellularLocation>
        <location evidence="12">Cell membrane</location>
        <topology evidence="12">Single-pass type II membrane protein</topology>
    </subcellularLocation>
</comment>
<keyword evidence="9 12" id="KW-0653">Protein transport</keyword>
<evidence type="ECO:0000256" key="2">
    <source>
        <dbReference type="ARBA" id="ARBA00004249"/>
    </source>
</evidence>
<evidence type="ECO:0000313" key="15">
    <source>
        <dbReference type="Proteomes" id="UP000068016"/>
    </source>
</evidence>
<evidence type="ECO:0000256" key="13">
    <source>
        <dbReference type="SAM" id="Phobius"/>
    </source>
</evidence>
<evidence type="ECO:0000256" key="7">
    <source>
        <dbReference type="ARBA" id="ARBA00022519"/>
    </source>
</evidence>
<evidence type="ECO:0000256" key="8">
    <source>
        <dbReference type="ARBA" id="ARBA00022692"/>
    </source>
</evidence>
<keyword evidence="10 13" id="KW-1133">Transmembrane helix</keyword>
<evidence type="ECO:0000256" key="1">
    <source>
        <dbReference type="ARBA" id="ARBA00003540"/>
    </source>
</evidence>
<gene>
    <name evidence="14" type="ORF">WT83_10825</name>
</gene>
<organism evidence="14 15">
    <name type="scientific">Burkholderia territorii</name>
    <dbReference type="NCBI Taxonomy" id="1503055"/>
    <lineage>
        <taxon>Bacteria</taxon>
        <taxon>Pseudomonadati</taxon>
        <taxon>Pseudomonadota</taxon>
        <taxon>Betaproteobacteria</taxon>
        <taxon>Burkholderiales</taxon>
        <taxon>Burkholderiaceae</taxon>
        <taxon>Burkholderia</taxon>
        <taxon>Burkholderia cepacia complex</taxon>
    </lineage>
</organism>
<dbReference type="PANTHER" id="PTHR30558:SF12">
    <property type="entry name" value="BIOPOLYMER TRANSPORT PROTEIN EXBD"/>
    <property type="match status" value="1"/>
</dbReference>
<keyword evidence="8 12" id="KW-0812">Transmembrane</keyword>
<evidence type="ECO:0000256" key="6">
    <source>
        <dbReference type="ARBA" id="ARBA00022475"/>
    </source>
</evidence>
<dbReference type="InterPro" id="IPR003400">
    <property type="entry name" value="ExbD"/>
</dbReference>
<evidence type="ECO:0000256" key="4">
    <source>
        <dbReference type="ARBA" id="ARBA00011471"/>
    </source>
</evidence>